<dbReference type="Pfam" id="PF00575">
    <property type="entry name" value="S1"/>
    <property type="match status" value="1"/>
</dbReference>
<name>M6ZRF3_LEPIR</name>
<dbReference type="EMBL" id="AKWN02000108">
    <property type="protein sequence ID" value="EMP08646.1"/>
    <property type="molecule type" value="Genomic_DNA"/>
</dbReference>
<dbReference type="GO" id="GO:0006412">
    <property type="term" value="P:translation"/>
    <property type="evidence" value="ECO:0007669"/>
    <property type="project" value="TreeGrafter"/>
</dbReference>
<evidence type="ECO:0000313" key="3">
    <source>
        <dbReference type="Proteomes" id="UP000012117"/>
    </source>
</evidence>
<dbReference type="GO" id="GO:0003735">
    <property type="term" value="F:structural constituent of ribosome"/>
    <property type="evidence" value="ECO:0007669"/>
    <property type="project" value="TreeGrafter"/>
</dbReference>
<dbReference type="AlphaFoldDB" id="M6ZRF3"/>
<dbReference type="PANTHER" id="PTHR10724">
    <property type="entry name" value="30S RIBOSOMAL PROTEIN S1"/>
    <property type="match status" value="1"/>
</dbReference>
<comment type="caution">
    <text evidence="2">The sequence shown here is derived from an EMBL/GenBank/DDBJ whole genome shotgun (WGS) entry which is preliminary data.</text>
</comment>
<dbReference type="GO" id="GO:0003729">
    <property type="term" value="F:mRNA binding"/>
    <property type="evidence" value="ECO:0007669"/>
    <property type="project" value="TreeGrafter"/>
</dbReference>
<gene>
    <name evidence="2" type="ORF">LEP1GSC124_4991</name>
</gene>
<dbReference type="InterPro" id="IPR012340">
    <property type="entry name" value="NA-bd_OB-fold"/>
</dbReference>
<dbReference type="SUPFAM" id="SSF50249">
    <property type="entry name" value="Nucleic acid-binding proteins"/>
    <property type="match status" value="1"/>
</dbReference>
<dbReference type="Gene3D" id="2.40.50.140">
    <property type="entry name" value="Nucleic acid-binding proteins"/>
    <property type="match status" value="1"/>
</dbReference>
<evidence type="ECO:0000259" key="1">
    <source>
        <dbReference type="PROSITE" id="PS50126"/>
    </source>
</evidence>
<accession>M6ZRF3</accession>
<protein>
    <submittedName>
        <fullName evidence="2">S1 RNA binding domain protein</fullName>
    </submittedName>
</protein>
<dbReference type="InterPro" id="IPR050437">
    <property type="entry name" value="Ribos_protein_bS1-like"/>
</dbReference>
<dbReference type="PROSITE" id="PS50126">
    <property type="entry name" value="S1"/>
    <property type="match status" value="1"/>
</dbReference>
<evidence type="ECO:0000313" key="2">
    <source>
        <dbReference type="EMBL" id="EMP08646.1"/>
    </source>
</evidence>
<feature type="domain" description="S1 motif" evidence="1">
    <location>
        <begin position="1"/>
        <end position="52"/>
    </location>
</feature>
<dbReference type="Proteomes" id="UP000012117">
    <property type="component" value="Unassembled WGS sequence"/>
</dbReference>
<organism evidence="2 3">
    <name type="scientific">Leptospira interrogans serovar Pyrogenes str. 200701872</name>
    <dbReference type="NCBI Taxonomy" id="1193029"/>
    <lineage>
        <taxon>Bacteria</taxon>
        <taxon>Pseudomonadati</taxon>
        <taxon>Spirochaetota</taxon>
        <taxon>Spirochaetia</taxon>
        <taxon>Leptospirales</taxon>
        <taxon>Leptospiraceae</taxon>
        <taxon>Leptospira</taxon>
    </lineage>
</organism>
<dbReference type="BioCyc" id="LINT1193029:G11R4-1909-MONOMER"/>
<dbReference type="InterPro" id="IPR003029">
    <property type="entry name" value="S1_domain"/>
</dbReference>
<proteinExistence type="predicted"/>
<sequence>MEILPGKEGLCHISKIDFKRVNSVKDIVKEGDIIRVKVLNVDKTGKIDLSRKDALEEEQV</sequence>
<reference evidence="2 3" key="1">
    <citation type="submission" date="2013-01" db="EMBL/GenBank/DDBJ databases">
        <authorList>
            <person name="Harkins D.M."/>
            <person name="Durkin A.S."/>
            <person name="Brinkac L.M."/>
            <person name="Haft D.H."/>
            <person name="Selengut J.D."/>
            <person name="Sanka R."/>
            <person name="DePew J."/>
            <person name="Purushe J."/>
            <person name="Picardeau M."/>
            <person name="Werts C."/>
            <person name="Goarant C."/>
            <person name="Vinetz J.M."/>
            <person name="Sutton G.G."/>
            <person name="Nierman W.C."/>
            <person name="Fouts D.E."/>
        </authorList>
    </citation>
    <scope>NUCLEOTIDE SEQUENCE [LARGE SCALE GENOMIC DNA]</scope>
    <source>
        <strain evidence="2 3">200701872</strain>
    </source>
</reference>